<keyword evidence="2" id="KW-0813">Transport</keyword>
<feature type="transmembrane region" description="Helical" evidence="6">
    <location>
        <begin position="301"/>
        <end position="321"/>
    </location>
</feature>
<dbReference type="KEGG" id="mabb:MASS_3884"/>
<feature type="transmembrane region" description="Helical" evidence="6">
    <location>
        <begin position="198"/>
        <end position="219"/>
    </location>
</feature>
<feature type="transmembrane region" description="Helical" evidence="6">
    <location>
        <begin position="141"/>
        <end position="157"/>
    </location>
</feature>
<proteinExistence type="predicted"/>
<protein>
    <submittedName>
        <fullName evidence="7">Drug-transport integral membrane protein</fullName>
    </submittedName>
</protein>
<feature type="transmembrane region" description="Helical" evidence="6">
    <location>
        <begin position="225"/>
        <end position="243"/>
    </location>
</feature>
<feature type="transmembrane region" description="Helical" evidence="6">
    <location>
        <begin position="328"/>
        <end position="351"/>
    </location>
</feature>
<dbReference type="PANTHER" id="PTHR23501">
    <property type="entry name" value="MAJOR FACILITATOR SUPERFAMILY"/>
    <property type="match status" value="1"/>
</dbReference>
<accession>A0AB33AFI0</accession>
<feature type="transmembrane region" description="Helical" evidence="6">
    <location>
        <begin position="82"/>
        <end position="99"/>
    </location>
</feature>
<evidence type="ECO:0000256" key="6">
    <source>
        <dbReference type="SAM" id="Phobius"/>
    </source>
</evidence>
<keyword evidence="3 6" id="KW-0812">Transmembrane</keyword>
<evidence type="ECO:0000256" key="1">
    <source>
        <dbReference type="ARBA" id="ARBA00004141"/>
    </source>
</evidence>
<evidence type="ECO:0000256" key="3">
    <source>
        <dbReference type="ARBA" id="ARBA00022692"/>
    </source>
</evidence>
<sequence length="468" mass="48583">MTSREGEGDMNLAVRHVVIACTALFVARLTMLDHGLAAVWGVDRGEDALGTIEWATVAGDIVAVVTLLVFARLGNHFRPTTFLATGLVILGLSTAGSLIPGSATLLAWVMLVSALGAGLTMVASMLIVLHSTPRQGRGFSLGFWVAMYPLAMLAGQILDINSPQNWRSITYGILAATVVVLVVVLTQPHREFVGTFDTFDLVGALLWLVGVSALAWLLVDDSSPARAVILGIIALGAFGGLFAQTRRRGSAALIAVDVLTRPVVLAALLAITVLTFLVRFADFDHAAMWWSIDRELAPSDAPPVALFAAGLVFAPLAGYLIDAGKRTLVAVLGTVLLVAGVAATVIELHAASTESGLISGLLLSGAGISTLAVYLFYAVFHGVSPVQLTVVGGLAVTASALGVVLGEFVRQRAEIDLLTGYGLGHPSVFADIVGLIVVLVALLAGALLIVERRRGGAAATTPAESTSD</sequence>
<dbReference type="GO" id="GO:0005886">
    <property type="term" value="C:plasma membrane"/>
    <property type="evidence" value="ECO:0007669"/>
    <property type="project" value="TreeGrafter"/>
</dbReference>
<dbReference type="SUPFAM" id="SSF103473">
    <property type="entry name" value="MFS general substrate transporter"/>
    <property type="match status" value="1"/>
</dbReference>
<reference evidence="7 8" key="1">
    <citation type="journal article" date="2013" name="Genome Announc.">
        <title>Complete Genome Sequence of Mycobacterium massiliense Clinical Strain Asan 50594, Belonging to the Type II Genotype.</title>
        <authorList>
            <person name="Kim B.J."/>
            <person name="Kim B.R."/>
            <person name="Hong S.H."/>
            <person name="Seok S.H."/>
            <person name="Kook Y.H."/>
            <person name="Kim B.J."/>
        </authorList>
    </citation>
    <scope>NUCLEOTIDE SEQUENCE [LARGE SCALE GENOMIC DNA]</scope>
    <source>
        <strain evidence="7 8">50594</strain>
    </source>
</reference>
<evidence type="ECO:0000256" key="4">
    <source>
        <dbReference type="ARBA" id="ARBA00022989"/>
    </source>
</evidence>
<organism evidence="7 8">
    <name type="scientific">Mycobacteroides abscessus subsp. bolletii 50594</name>
    <dbReference type="NCBI Taxonomy" id="1303024"/>
    <lineage>
        <taxon>Bacteria</taxon>
        <taxon>Bacillati</taxon>
        <taxon>Actinomycetota</taxon>
        <taxon>Actinomycetes</taxon>
        <taxon>Mycobacteriales</taxon>
        <taxon>Mycobacteriaceae</taxon>
        <taxon>Mycobacteroides</taxon>
        <taxon>Mycobacteroides abscessus</taxon>
    </lineage>
</organism>
<dbReference type="Proteomes" id="UP000013961">
    <property type="component" value="Chromosome"/>
</dbReference>
<dbReference type="Pfam" id="PF07690">
    <property type="entry name" value="MFS_1"/>
    <property type="match status" value="1"/>
</dbReference>
<feature type="transmembrane region" description="Helical" evidence="6">
    <location>
        <begin position="51"/>
        <end position="70"/>
    </location>
</feature>
<dbReference type="Gene3D" id="1.20.1250.20">
    <property type="entry name" value="MFS general substrate transporter like domains"/>
    <property type="match status" value="1"/>
</dbReference>
<comment type="subcellular location">
    <subcellularLocation>
        <location evidence="1">Membrane</location>
        <topology evidence="1">Multi-pass membrane protein</topology>
    </subcellularLocation>
</comment>
<feature type="transmembrane region" description="Helical" evidence="6">
    <location>
        <begin position="386"/>
        <end position="408"/>
    </location>
</feature>
<feature type="transmembrane region" description="Helical" evidence="6">
    <location>
        <begin position="357"/>
        <end position="379"/>
    </location>
</feature>
<feature type="transmembrane region" description="Helical" evidence="6">
    <location>
        <begin position="105"/>
        <end position="129"/>
    </location>
</feature>
<evidence type="ECO:0000256" key="5">
    <source>
        <dbReference type="ARBA" id="ARBA00023136"/>
    </source>
</evidence>
<feature type="transmembrane region" description="Helical" evidence="6">
    <location>
        <begin position="428"/>
        <end position="450"/>
    </location>
</feature>
<gene>
    <name evidence="7" type="ORF">MASS_3884</name>
</gene>
<keyword evidence="4 6" id="KW-1133">Transmembrane helix</keyword>
<dbReference type="InterPro" id="IPR011701">
    <property type="entry name" value="MFS"/>
</dbReference>
<name>A0AB33AFI0_9MYCO</name>
<dbReference type="GO" id="GO:0022857">
    <property type="term" value="F:transmembrane transporter activity"/>
    <property type="evidence" value="ECO:0007669"/>
    <property type="project" value="InterPro"/>
</dbReference>
<evidence type="ECO:0000313" key="7">
    <source>
        <dbReference type="EMBL" id="AGM30486.1"/>
    </source>
</evidence>
<evidence type="ECO:0000313" key="8">
    <source>
        <dbReference type="Proteomes" id="UP000013961"/>
    </source>
</evidence>
<feature type="transmembrane region" description="Helical" evidence="6">
    <location>
        <begin position="169"/>
        <end position="186"/>
    </location>
</feature>
<dbReference type="InterPro" id="IPR036259">
    <property type="entry name" value="MFS_trans_sf"/>
</dbReference>
<dbReference type="AlphaFoldDB" id="A0AB33AFI0"/>
<keyword evidence="5 6" id="KW-0472">Membrane</keyword>
<feature type="transmembrane region" description="Helical" evidence="6">
    <location>
        <begin position="12"/>
        <end position="31"/>
    </location>
</feature>
<dbReference type="PANTHER" id="PTHR23501:SF5">
    <property type="entry name" value="TRANSPORT PROTEIN"/>
    <property type="match status" value="1"/>
</dbReference>
<feature type="transmembrane region" description="Helical" evidence="6">
    <location>
        <begin position="263"/>
        <end position="281"/>
    </location>
</feature>
<dbReference type="EMBL" id="CP004374">
    <property type="protein sequence ID" value="AGM30486.1"/>
    <property type="molecule type" value="Genomic_DNA"/>
</dbReference>
<evidence type="ECO:0000256" key="2">
    <source>
        <dbReference type="ARBA" id="ARBA00022448"/>
    </source>
</evidence>